<reference evidence="2 3" key="1">
    <citation type="submission" date="2019-08" db="EMBL/GenBank/DDBJ databases">
        <title>Whole genome of Aphis craccivora.</title>
        <authorList>
            <person name="Voronova N.V."/>
            <person name="Shulinski R.S."/>
            <person name="Bandarenka Y.V."/>
            <person name="Zhorov D.G."/>
            <person name="Warner D."/>
        </authorList>
    </citation>
    <scope>NUCLEOTIDE SEQUENCE [LARGE SCALE GENOMIC DNA]</scope>
    <source>
        <strain evidence="2">180601</strain>
        <tissue evidence="2">Whole Body</tissue>
    </source>
</reference>
<proteinExistence type="predicted"/>
<comment type="caution">
    <text evidence="2">The sequence shown here is derived from an EMBL/GenBank/DDBJ whole genome shotgun (WGS) entry which is preliminary data.</text>
</comment>
<feature type="compositionally biased region" description="Gly residues" evidence="1">
    <location>
        <begin position="164"/>
        <end position="181"/>
    </location>
</feature>
<feature type="region of interest" description="Disordered" evidence="1">
    <location>
        <begin position="246"/>
        <end position="274"/>
    </location>
</feature>
<evidence type="ECO:0000256" key="1">
    <source>
        <dbReference type="SAM" id="MobiDB-lite"/>
    </source>
</evidence>
<dbReference type="EMBL" id="VUJU01001160">
    <property type="protein sequence ID" value="KAF0766568.1"/>
    <property type="molecule type" value="Genomic_DNA"/>
</dbReference>
<organism evidence="2 3">
    <name type="scientific">Aphis craccivora</name>
    <name type="common">Cowpea aphid</name>
    <dbReference type="NCBI Taxonomy" id="307492"/>
    <lineage>
        <taxon>Eukaryota</taxon>
        <taxon>Metazoa</taxon>
        <taxon>Ecdysozoa</taxon>
        <taxon>Arthropoda</taxon>
        <taxon>Hexapoda</taxon>
        <taxon>Insecta</taxon>
        <taxon>Pterygota</taxon>
        <taxon>Neoptera</taxon>
        <taxon>Paraneoptera</taxon>
        <taxon>Hemiptera</taxon>
        <taxon>Sternorrhyncha</taxon>
        <taxon>Aphidomorpha</taxon>
        <taxon>Aphidoidea</taxon>
        <taxon>Aphididae</taxon>
        <taxon>Aphidini</taxon>
        <taxon>Aphis</taxon>
        <taxon>Aphis</taxon>
    </lineage>
</organism>
<evidence type="ECO:0000313" key="3">
    <source>
        <dbReference type="Proteomes" id="UP000478052"/>
    </source>
</evidence>
<dbReference type="AlphaFoldDB" id="A0A6G0Z7V8"/>
<protein>
    <submittedName>
        <fullName evidence="2">Homeotic protein distal-less-like</fullName>
    </submittedName>
</protein>
<dbReference type="OrthoDB" id="6159439at2759"/>
<feature type="region of interest" description="Disordered" evidence="1">
    <location>
        <begin position="127"/>
        <end position="204"/>
    </location>
</feature>
<name>A0A6G0Z7V8_APHCR</name>
<keyword evidence="3" id="KW-1185">Reference proteome</keyword>
<feature type="compositionally biased region" description="Gly residues" evidence="1">
    <location>
        <begin position="189"/>
        <end position="199"/>
    </location>
</feature>
<accession>A0A6G0Z7V8</accession>
<evidence type="ECO:0000313" key="2">
    <source>
        <dbReference type="EMBL" id="KAF0766568.1"/>
    </source>
</evidence>
<sequence>MCIRSRTNGVGGRDVGWAGEGVERRRAVVRRCGRGGGGPGGDGSEAPAAAGRVGGSCQCASIYIVSRSFPLKISYPLQQPAHCTADALAVAPVDATTRRPPVEIDFSTRPLYPTAITLNYGEIGSPFGGGGGGGANQQQQQRSTGTPSSMAGGDAMDATALSSGGPGSGGGGGANGSGGGNNAAVGGQDSRGGSGGGGSITPVPTSKSAFIELQQNPYNVRGVYHPHPHAHPHFAAAAAAAVNQHHSSPTQHHGNAASLQPHHHDGAGGFGSPRGAMSAYPFPTMHQNSYSGYHIGSYTPQCPSPTKEEPLQCRIVYRWITAGLGPPVMC</sequence>
<gene>
    <name evidence="2" type="ORF">FWK35_00032387</name>
</gene>
<dbReference type="Proteomes" id="UP000478052">
    <property type="component" value="Unassembled WGS sequence"/>
</dbReference>